<dbReference type="GO" id="GO:0016491">
    <property type="term" value="F:oxidoreductase activity"/>
    <property type="evidence" value="ECO:0007669"/>
    <property type="project" value="UniProtKB-KW"/>
</dbReference>
<dbReference type="Proteomes" id="UP001144396">
    <property type="component" value="Unassembled WGS sequence"/>
</dbReference>
<evidence type="ECO:0008006" key="5">
    <source>
        <dbReference type="Google" id="ProtNLM"/>
    </source>
</evidence>
<dbReference type="PRINTS" id="PR00081">
    <property type="entry name" value="GDHRDH"/>
</dbReference>
<dbReference type="Pfam" id="PF00106">
    <property type="entry name" value="adh_short"/>
    <property type="match status" value="1"/>
</dbReference>
<evidence type="ECO:0000313" key="4">
    <source>
        <dbReference type="Proteomes" id="UP001144396"/>
    </source>
</evidence>
<dbReference type="AlphaFoldDB" id="A0A9W6FNX1"/>
<organism evidence="3 4">
    <name type="scientific">Agromyces rhizosphaerae</name>
    <dbReference type="NCBI Taxonomy" id="88374"/>
    <lineage>
        <taxon>Bacteria</taxon>
        <taxon>Bacillati</taxon>
        <taxon>Actinomycetota</taxon>
        <taxon>Actinomycetes</taxon>
        <taxon>Micrococcales</taxon>
        <taxon>Microbacteriaceae</taxon>
        <taxon>Agromyces</taxon>
    </lineage>
</organism>
<evidence type="ECO:0000256" key="1">
    <source>
        <dbReference type="ARBA" id="ARBA00006484"/>
    </source>
</evidence>
<protein>
    <recommendedName>
        <fullName evidence="5">SDR family NAD(P)-dependent oxidoreductase</fullName>
    </recommendedName>
</protein>
<name>A0A9W6FNX1_9MICO</name>
<evidence type="ECO:0000313" key="3">
    <source>
        <dbReference type="EMBL" id="GLI27419.1"/>
    </source>
</evidence>
<dbReference type="SUPFAM" id="SSF51735">
    <property type="entry name" value="NAD(P)-binding Rossmann-fold domains"/>
    <property type="match status" value="1"/>
</dbReference>
<dbReference type="InterPro" id="IPR036291">
    <property type="entry name" value="NAD(P)-bd_dom_sf"/>
</dbReference>
<dbReference type="PANTHER" id="PTHR43477:SF1">
    <property type="entry name" value="DIHYDROANTICAPSIN 7-DEHYDROGENASE"/>
    <property type="match status" value="1"/>
</dbReference>
<dbReference type="PANTHER" id="PTHR43477">
    <property type="entry name" value="DIHYDROANTICAPSIN 7-DEHYDROGENASE"/>
    <property type="match status" value="1"/>
</dbReference>
<keyword evidence="2" id="KW-0560">Oxidoreductase</keyword>
<proteinExistence type="inferred from homology"/>
<gene>
    <name evidence="3" type="ORF">ARHIZOSPH14_16610</name>
</gene>
<dbReference type="EMBL" id="BSDP01000001">
    <property type="protein sequence ID" value="GLI27419.1"/>
    <property type="molecule type" value="Genomic_DNA"/>
</dbReference>
<dbReference type="InterPro" id="IPR002347">
    <property type="entry name" value="SDR_fam"/>
</dbReference>
<dbReference type="CDD" id="cd05233">
    <property type="entry name" value="SDR_c"/>
    <property type="match status" value="1"/>
</dbReference>
<accession>A0A9W6FNX1</accession>
<dbReference type="InterPro" id="IPR051122">
    <property type="entry name" value="SDR_DHRS6-like"/>
</dbReference>
<comment type="caution">
    <text evidence="3">The sequence shown here is derived from an EMBL/GenBank/DDBJ whole genome shotgun (WGS) entry which is preliminary data.</text>
</comment>
<reference evidence="3" key="1">
    <citation type="submission" date="2022-12" db="EMBL/GenBank/DDBJ databases">
        <title>Reference genome sequencing for broad-spectrum identification of bacterial and archaeal isolates by mass spectrometry.</title>
        <authorList>
            <person name="Sekiguchi Y."/>
            <person name="Tourlousse D.M."/>
        </authorList>
    </citation>
    <scope>NUCLEOTIDE SEQUENCE</scope>
    <source>
        <strain evidence="3">14</strain>
    </source>
</reference>
<keyword evidence="4" id="KW-1185">Reference proteome</keyword>
<evidence type="ECO:0000256" key="2">
    <source>
        <dbReference type="ARBA" id="ARBA00023002"/>
    </source>
</evidence>
<dbReference type="Gene3D" id="3.40.50.720">
    <property type="entry name" value="NAD(P)-binding Rossmann-like Domain"/>
    <property type="match status" value="1"/>
</dbReference>
<comment type="similarity">
    <text evidence="1">Belongs to the short-chain dehydrogenases/reductases (SDR) family.</text>
</comment>
<dbReference type="RefSeq" id="WP_281883948.1">
    <property type="nucleotide sequence ID" value="NZ_BSDP01000001.1"/>
</dbReference>
<sequence>MSTDGRTVLIAGATSASGRAVAKALLADGARVIAVGSNRGRLDELEASVPGVITELADLTVKYDVLELSMRVHARIGDVDGVVHLVGGWRGGGGIPGQTDDDFRALEASFTALRFVSRTLWDDLTASDAGRIAIVSSTTVEQPTAGSANYSAVKAASESWMRSLADGFAKAGDTGAATIFRVRSLSGLEDALADAVVGLWAADAGELNGRVTTLA</sequence>